<evidence type="ECO:0000313" key="1">
    <source>
        <dbReference type="EMBL" id="MBX34686.1"/>
    </source>
</evidence>
<name>A0A2P2MWT6_RHIMU</name>
<protein>
    <submittedName>
        <fullName evidence="1">ABC transporter B family member 9-like</fullName>
    </submittedName>
</protein>
<proteinExistence type="predicted"/>
<reference evidence="1" key="1">
    <citation type="submission" date="2018-02" db="EMBL/GenBank/DDBJ databases">
        <title>Rhizophora mucronata_Transcriptome.</title>
        <authorList>
            <person name="Meera S.P."/>
            <person name="Sreeshan A."/>
            <person name="Augustine A."/>
        </authorList>
    </citation>
    <scope>NUCLEOTIDE SEQUENCE</scope>
    <source>
        <tissue evidence="1">Leaf</tissue>
    </source>
</reference>
<organism evidence="1">
    <name type="scientific">Rhizophora mucronata</name>
    <name type="common">Asiatic mangrove</name>
    <dbReference type="NCBI Taxonomy" id="61149"/>
    <lineage>
        <taxon>Eukaryota</taxon>
        <taxon>Viridiplantae</taxon>
        <taxon>Streptophyta</taxon>
        <taxon>Embryophyta</taxon>
        <taxon>Tracheophyta</taxon>
        <taxon>Spermatophyta</taxon>
        <taxon>Magnoliopsida</taxon>
        <taxon>eudicotyledons</taxon>
        <taxon>Gunneridae</taxon>
        <taxon>Pentapetalae</taxon>
        <taxon>rosids</taxon>
        <taxon>fabids</taxon>
        <taxon>Malpighiales</taxon>
        <taxon>Rhizophoraceae</taxon>
        <taxon>Rhizophora</taxon>
    </lineage>
</organism>
<dbReference type="EMBL" id="GGEC01054202">
    <property type="protein sequence ID" value="MBX34686.1"/>
    <property type="molecule type" value="Transcribed_RNA"/>
</dbReference>
<sequence length="97" mass="10827">MSGDTVLIQDAMGKKVCHFVLPKNCIVSFVILPSFSLLASCQHATCILINAFITGWEVYTATINIYRWLFGCIYKRMAFGSSLAFLHSSTCSLWVKP</sequence>
<accession>A0A2P2MWT6</accession>
<dbReference type="AlphaFoldDB" id="A0A2P2MWT6"/>